<accession>X1J968</accession>
<feature type="domain" description="Polymerase/histidinol phosphatase N-terminal" evidence="1">
    <location>
        <begin position="4"/>
        <end position="71"/>
    </location>
</feature>
<dbReference type="EMBL" id="BARU01031488">
    <property type="protein sequence ID" value="GAH74929.1"/>
    <property type="molecule type" value="Genomic_DNA"/>
</dbReference>
<dbReference type="SUPFAM" id="SSF89550">
    <property type="entry name" value="PHP domain-like"/>
    <property type="match status" value="1"/>
</dbReference>
<dbReference type="PANTHER" id="PTHR32294">
    <property type="entry name" value="DNA POLYMERASE III SUBUNIT ALPHA"/>
    <property type="match status" value="1"/>
</dbReference>
<evidence type="ECO:0000259" key="1">
    <source>
        <dbReference type="SMART" id="SM00481"/>
    </source>
</evidence>
<dbReference type="InterPro" id="IPR004013">
    <property type="entry name" value="PHP_dom"/>
</dbReference>
<reference evidence="2" key="1">
    <citation type="journal article" date="2014" name="Front. Microbiol.">
        <title>High frequency of phylogenetically diverse reductive dehalogenase-homologous genes in deep subseafloor sedimentary metagenomes.</title>
        <authorList>
            <person name="Kawai M."/>
            <person name="Futagami T."/>
            <person name="Toyoda A."/>
            <person name="Takaki Y."/>
            <person name="Nishi S."/>
            <person name="Hori S."/>
            <person name="Arai W."/>
            <person name="Tsubouchi T."/>
            <person name="Morono Y."/>
            <person name="Uchiyama I."/>
            <person name="Ito T."/>
            <person name="Fujiyama A."/>
            <person name="Inagaki F."/>
            <person name="Takami H."/>
        </authorList>
    </citation>
    <scope>NUCLEOTIDE SEQUENCE</scope>
    <source>
        <strain evidence="2">Expedition CK06-06</strain>
    </source>
</reference>
<organism evidence="2">
    <name type="scientific">marine sediment metagenome</name>
    <dbReference type="NCBI Taxonomy" id="412755"/>
    <lineage>
        <taxon>unclassified sequences</taxon>
        <taxon>metagenomes</taxon>
        <taxon>ecological metagenomes</taxon>
    </lineage>
</organism>
<feature type="non-terminal residue" evidence="2">
    <location>
        <position position="95"/>
    </location>
</feature>
<dbReference type="AlphaFoldDB" id="X1J968"/>
<dbReference type="GO" id="GO:0008408">
    <property type="term" value="F:3'-5' exonuclease activity"/>
    <property type="evidence" value="ECO:0007669"/>
    <property type="project" value="InterPro"/>
</dbReference>
<proteinExistence type="predicted"/>
<dbReference type="GO" id="GO:0006260">
    <property type="term" value="P:DNA replication"/>
    <property type="evidence" value="ECO:0007669"/>
    <property type="project" value="InterPro"/>
</dbReference>
<gene>
    <name evidence="2" type="ORF">S03H2_49798</name>
</gene>
<dbReference type="Pfam" id="PF02811">
    <property type="entry name" value="PHP"/>
    <property type="match status" value="1"/>
</dbReference>
<dbReference type="InterPro" id="IPR016195">
    <property type="entry name" value="Pol/histidinol_Pase-like"/>
</dbReference>
<dbReference type="Gene3D" id="3.20.20.140">
    <property type="entry name" value="Metal-dependent hydrolases"/>
    <property type="match status" value="1"/>
</dbReference>
<dbReference type="InterPro" id="IPR003141">
    <property type="entry name" value="Pol/His_phosphatase_N"/>
</dbReference>
<name>X1J968_9ZZZZ</name>
<evidence type="ECO:0000313" key="2">
    <source>
        <dbReference type="EMBL" id="GAH74929.1"/>
    </source>
</evidence>
<sequence>MDMVHLHVHSQYSMQDGLCSLDDLIKQATKFNMKAVALTDHDGLYGAIQFYKKAKKAGIKPIIGCEIRIKDNQKSNQTYHLILLVKDKKGYSNLC</sequence>
<dbReference type="SMART" id="SM00481">
    <property type="entry name" value="POLIIIAc"/>
    <property type="match status" value="1"/>
</dbReference>
<dbReference type="InterPro" id="IPR004805">
    <property type="entry name" value="DnaE2/DnaE/PolC"/>
</dbReference>
<comment type="caution">
    <text evidence="2">The sequence shown here is derived from an EMBL/GenBank/DDBJ whole genome shotgun (WGS) entry which is preliminary data.</text>
</comment>
<protein>
    <recommendedName>
        <fullName evidence="1">Polymerase/histidinol phosphatase N-terminal domain-containing protein</fullName>
    </recommendedName>
</protein>